<proteinExistence type="predicted"/>
<gene>
    <name evidence="1" type="ORF">BDR25DRAFT_359555</name>
</gene>
<keyword evidence="2" id="KW-1185">Reference proteome</keyword>
<reference evidence="1" key="1">
    <citation type="journal article" date="2020" name="Stud. Mycol.">
        <title>101 Dothideomycetes genomes: a test case for predicting lifestyles and emergence of pathogens.</title>
        <authorList>
            <person name="Haridas S."/>
            <person name="Albert R."/>
            <person name="Binder M."/>
            <person name="Bloem J."/>
            <person name="Labutti K."/>
            <person name="Salamov A."/>
            <person name="Andreopoulos B."/>
            <person name="Baker S."/>
            <person name="Barry K."/>
            <person name="Bills G."/>
            <person name="Bluhm B."/>
            <person name="Cannon C."/>
            <person name="Castanera R."/>
            <person name="Culley D."/>
            <person name="Daum C."/>
            <person name="Ezra D."/>
            <person name="Gonzalez J."/>
            <person name="Henrissat B."/>
            <person name="Kuo A."/>
            <person name="Liang C."/>
            <person name="Lipzen A."/>
            <person name="Lutzoni F."/>
            <person name="Magnuson J."/>
            <person name="Mondo S."/>
            <person name="Nolan M."/>
            <person name="Ohm R."/>
            <person name="Pangilinan J."/>
            <person name="Park H.-J."/>
            <person name="Ramirez L."/>
            <person name="Alfaro M."/>
            <person name="Sun H."/>
            <person name="Tritt A."/>
            <person name="Yoshinaga Y."/>
            <person name="Zwiers L.-H."/>
            <person name="Turgeon B."/>
            <person name="Goodwin S."/>
            <person name="Spatafora J."/>
            <person name="Crous P."/>
            <person name="Grigoriev I."/>
        </authorList>
    </citation>
    <scope>NUCLEOTIDE SEQUENCE</scope>
    <source>
        <strain evidence="1">ATCC 200398</strain>
    </source>
</reference>
<dbReference type="Proteomes" id="UP000799755">
    <property type="component" value="Unassembled WGS sequence"/>
</dbReference>
<sequence length="757" mass="84336">MSPRFSVSLKLVRVIHSRRAARRESAKLGTSSSSDESGRSSICKLEGARQWAAQSTLGLAPQYITPFMTHTQYKATVSLLCDTETYGYIAAKAFLYGLFSLALSTEPLSPKDERLGVDSREERHIRSSTLFKDQVRKTAAKRCVVQNSRLLEPYVPYAIVPYYAAAVIVPCSATAVLISECPIYTLCKDMPSLLTALLLTVRRAYRNFNQDHPKPIELERLEGEPLSKGYRGEGTKNDPRKLDVRKGVLASIVVTILGSIATAFIGDCNKVASSLLFGASNYCMQRLAALTRKEIDRVHAKKKWILSSIKGRVGLWTMLGLNSLPLHLSLASYNSVVFEAILTNDECSLPWSIKYVGNFDTSLNATIQITPILRTSPGPINEYLLNASYYLSSLPISSGGLNLDNNYELTTLKAPSYSYFASHRTNRGSETAYARSFLQYASPILNNYPFRWLSQSTYLKIVLMALTLLVMPFNLSSQDLIPPPKIWAIPENGQNHRFNPRRRDWSSAVSVADGPFVSPSVTALTEIKTGKEGKFGIVDMNTHYLLGINLPFGKQSIFLYVLLANLPQAIASSIYITYNSLFTYMLATANGLDTPSKGLPLLAASTFFRWFISQSISSSTLRYTRTVFFGLQSSRYRKCIYWARILRGCTPLGDFLGYFTGYDCLLVAGICTYPSGLSVGGTNSAVVSVACHLRHDLHEDQPEDEVQEDITRSRSIEHCTLVAERLNLLRQNVYMPGWPEGKSSSNIWRHLPQLNKE</sequence>
<organism evidence="1 2">
    <name type="scientific">Lindgomyces ingoldianus</name>
    <dbReference type="NCBI Taxonomy" id="673940"/>
    <lineage>
        <taxon>Eukaryota</taxon>
        <taxon>Fungi</taxon>
        <taxon>Dikarya</taxon>
        <taxon>Ascomycota</taxon>
        <taxon>Pezizomycotina</taxon>
        <taxon>Dothideomycetes</taxon>
        <taxon>Pleosporomycetidae</taxon>
        <taxon>Pleosporales</taxon>
        <taxon>Lindgomycetaceae</taxon>
        <taxon>Lindgomyces</taxon>
    </lineage>
</organism>
<name>A0ACB6QI35_9PLEO</name>
<protein>
    <submittedName>
        <fullName evidence="1">Uncharacterized protein</fullName>
    </submittedName>
</protein>
<comment type="caution">
    <text evidence="1">The sequence shown here is derived from an EMBL/GenBank/DDBJ whole genome shotgun (WGS) entry which is preliminary data.</text>
</comment>
<accession>A0ACB6QI35</accession>
<dbReference type="EMBL" id="MU003524">
    <property type="protein sequence ID" value="KAF2466648.1"/>
    <property type="molecule type" value="Genomic_DNA"/>
</dbReference>
<evidence type="ECO:0000313" key="2">
    <source>
        <dbReference type="Proteomes" id="UP000799755"/>
    </source>
</evidence>
<evidence type="ECO:0000313" key="1">
    <source>
        <dbReference type="EMBL" id="KAF2466648.1"/>
    </source>
</evidence>